<dbReference type="PROSITE" id="PS00028">
    <property type="entry name" value="ZINC_FINGER_C2H2_1"/>
    <property type="match status" value="2"/>
</dbReference>
<evidence type="ECO:0000256" key="6">
    <source>
        <dbReference type="ARBA" id="ARBA00023242"/>
    </source>
</evidence>
<evidence type="ECO:0000313" key="11">
    <source>
        <dbReference type="Proteomes" id="UP000054563"/>
    </source>
</evidence>
<dbReference type="GO" id="GO:0005634">
    <property type="term" value="C:nucleus"/>
    <property type="evidence" value="ECO:0007669"/>
    <property type="project" value="UniProtKB-SubCell"/>
</dbReference>
<keyword evidence="5" id="KW-0862">Zinc</keyword>
<dbReference type="InterPro" id="IPR013087">
    <property type="entry name" value="Znf_C2H2_type"/>
</dbReference>
<reference evidence="11" key="1">
    <citation type="journal article" date="2010" name="Genome Res.">
        <title>Population genomic sequencing of Coccidioides fungi reveals recent hybridization and transposon control.</title>
        <authorList>
            <person name="Neafsey D.E."/>
            <person name="Barker B.M."/>
            <person name="Sharpton T.J."/>
            <person name="Stajich J.E."/>
            <person name="Park D.J."/>
            <person name="Whiston E."/>
            <person name="Hung C.-Y."/>
            <person name="McMahan C."/>
            <person name="White J."/>
            <person name="Sykes S."/>
            <person name="Heiman D."/>
            <person name="Young S."/>
            <person name="Zeng Q."/>
            <person name="Abouelleil A."/>
            <person name="Aftuck L."/>
            <person name="Bessette D."/>
            <person name="Brown A."/>
            <person name="FitzGerald M."/>
            <person name="Lui A."/>
            <person name="Macdonald J.P."/>
            <person name="Priest M."/>
            <person name="Orbach M.J."/>
            <person name="Galgiani J.N."/>
            <person name="Kirkland T.N."/>
            <person name="Cole G.T."/>
            <person name="Birren B.W."/>
            <person name="Henn M.R."/>
            <person name="Taylor J.W."/>
            <person name="Rounsley S.D."/>
        </authorList>
    </citation>
    <scope>NUCLEOTIDE SEQUENCE [LARGE SCALE GENOMIC DNA]</scope>
    <source>
        <strain evidence="11">H538.4</strain>
    </source>
</reference>
<evidence type="ECO:0000256" key="4">
    <source>
        <dbReference type="ARBA" id="ARBA00022771"/>
    </source>
</evidence>
<keyword evidence="6" id="KW-0539">Nucleus</keyword>
<dbReference type="PANTHER" id="PTHR40626:SF11">
    <property type="entry name" value="ZINC FINGER PROTEIN YPR022C"/>
    <property type="match status" value="1"/>
</dbReference>
<dbReference type="InterPro" id="IPR036236">
    <property type="entry name" value="Znf_C2H2_sf"/>
</dbReference>
<comment type="subcellular location">
    <subcellularLocation>
        <location evidence="1">Nucleus</location>
    </subcellularLocation>
</comment>
<dbReference type="SMART" id="SM00355">
    <property type="entry name" value="ZnF_C2H2"/>
    <property type="match status" value="2"/>
</dbReference>
<dbReference type="AlphaFoldDB" id="A0A0J8RPI6"/>
<dbReference type="PROSITE" id="PS50157">
    <property type="entry name" value="ZINC_FINGER_C2H2_2"/>
    <property type="match status" value="2"/>
</dbReference>
<dbReference type="EMBL" id="DS016993">
    <property type="protein sequence ID" value="KMU86521.1"/>
    <property type="molecule type" value="Genomic_DNA"/>
</dbReference>
<keyword evidence="3" id="KW-0677">Repeat</keyword>
<dbReference type="InterPro" id="IPR051059">
    <property type="entry name" value="VerF-like"/>
</dbReference>
<gene>
    <name evidence="10" type="ORF">CIHG_04309</name>
</gene>
<evidence type="ECO:0000313" key="10">
    <source>
        <dbReference type="EMBL" id="KMU86521.1"/>
    </source>
</evidence>
<sequence length="363" mass="39850">MGRSSKLNAAKLESSRNSFHQEFRQALSRFGPRRQKGNVYPAWFSKPTAALQRTPLRRKKFTPAERSRPPALSIPKATEVPLAVPQLHPEVFMGDGTVANAPTDAPAGEAGPSPSSGNAVANDPSPSAPAKKPRRFHCKRCDTRFSRLEHLQRHERIHTQEKPFACQLCDHRFTRSDLLIRHERLSHNKIVPHKRGKGSRSNANKATATPNPSYHDTPSSAQPAIPTTFDDHHRPSIAVTHPSIERHDDFPLATLSMAAEHVSLQMPYDAPSSHPAPISTHIAFGQSGPINTTEPPSQMGANIHSLELENSLNELSSFLDNGAISSYHFSSLVSAEQPMPLFSPESITLPPEMGPGNHLTPQL</sequence>
<dbReference type="SUPFAM" id="SSF57667">
    <property type="entry name" value="beta-beta-alpha zinc fingers"/>
    <property type="match status" value="1"/>
</dbReference>
<evidence type="ECO:0000256" key="1">
    <source>
        <dbReference type="ARBA" id="ARBA00004123"/>
    </source>
</evidence>
<dbReference type="STRING" id="396776.A0A0J8RPI6"/>
<evidence type="ECO:0000256" key="7">
    <source>
        <dbReference type="PROSITE-ProRule" id="PRU00042"/>
    </source>
</evidence>
<dbReference type="Pfam" id="PF00096">
    <property type="entry name" value="zf-C2H2"/>
    <property type="match status" value="2"/>
</dbReference>
<dbReference type="GO" id="GO:0000978">
    <property type="term" value="F:RNA polymerase II cis-regulatory region sequence-specific DNA binding"/>
    <property type="evidence" value="ECO:0007669"/>
    <property type="project" value="InterPro"/>
</dbReference>
<feature type="region of interest" description="Disordered" evidence="8">
    <location>
        <begin position="188"/>
        <end position="235"/>
    </location>
</feature>
<proteinExistence type="predicted"/>
<dbReference type="FunFam" id="3.30.160.60:FF:000100">
    <property type="entry name" value="Zinc finger 45-like"/>
    <property type="match status" value="1"/>
</dbReference>
<dbReference type="Proteomes" id="UP000054563">
    <property type="component" value="Unassembled WGS sequence"/>
</dbReference>
<dbReference type="GO" id="GO:0000981">
    <property type="term" value="F:DNA-binding transcription factor activity, RNA polymerase II-specific"/>
    <property type="evidence" value="ECO:0007669"/>
    <property type="project" value="InterPro"/>
</dbReference>
<dbReference type="GO" id="GO:0000785">
    <property type="term" value="C:chromatin"/>
    <property type="evidence" value="ECO:0007669"/>
    <property type="project" value="TreeGrafter"/>
</dbReference>
<dbReference type="VEuPathDB" id="FungiDB:CIHG_04309"/>
<protein>
    <recommendedName>
        <fullName evidence="9">C2H2-type domain-containing protein</fullName>
    </recommendedName>
</protein>
<keyword evidence="2" id="KW-0479">Metal-binding</keyword>
<dbReference type="OrthoDB" id="654211at2759"/>
<feature type="region of interest" description="Disordered" evidence="8">
    <location>
        <begin position="46"/>
        <end position="77"/>
    </location>
</feature>
<feature type="domain" description="C2H2-type" evidence="9">
    <location>
        <begin position="136"/>
        <end position="163"/>
    </location>
</feature>
<keyword evidence="4 7" id="KW-0863">Zinc-finger</keyword>
<dbReference type="GO" id="GO:0008270">
    <property type="term" value="F:zinc ion binding"/>
    <property type="evidence" value="ECO:0007669"/>
    <property type="project" value="UniProtKB-KW"/>
</dbReference>
<feature type="region of interest" description="Disordered" evidence="8">
    <location>
        <begin position="94"/>
        <end position="135"/>
    </location>
</feature>
<evidence type="ECO:0000256" key="8">
    <source>
        <dbReference type="SAM" id="MobiDB-lite"/>
    </source>
</evidence>
<evidence type="ECO:0000256" key="3">
    <source>
        <dbReference type="ARBA" id="ARBA00022737"/>
    </source>
</evidence>
<organism evidence="10 11">
    <name type="scientific">Coccidioides immitis H538.4</name>
    <dbReference type="NCBI Taxonomy" id="396776"/>
    <lineage>
        <taxon>Eukaryota</taxon>
        <taxon>Fungi</taxon>
        <taxon>Dikarya</taxon>
        <taxon>Ascomycota</taxon>
        <taxon>Pezizomycotina</taxon>
        <taxon>Eurotiomycetes</taxon>
        <taxon>Eurotiomycetidae</taxon>
        <taxon>Onygenales</taxon>
        <taxon>Onygenaceae</taxon>
        <taxon>Coccidioides</taxon>
    </lineage>
</organism>
<accession>A0A0J8RPI6</accession>
<evidence type="ECO:0000256" key="5">
    <source>
        <dbReference type="ARBA" id="ARBA00022833"/>
    </source>
</evidence>
<name>A0A0J8RPI6_COCIT</name>
<dbReference type="Gene3D" id="3.30.160.60">
    <property type="entry name" value="Classic Zinc Finger"/>
    <property type="match status" value="2"/>
</dbReference>
<feature type="domain" description="C2H2-type" evidence="9">
    <location>
        <begin position="164"/>
        <end position="192"/>
    </location>
</feature>
<evidence type="ECO:0000256" key="2">
    <source>
        <dbReference type="ARBA" id="ARBA00022723"/>
    </source>
</evidence>
<evidence type="ECO:0000259" key="9">
    <source>
        <dbReference type="PROSITE" id="PS50157"/>
    </source>
</evidence>
<feature type="compositionally biased region" description="Polar residues" evidence="8">
    <location>
        <begin position="199"/>
        <end position="222"/>
    </location>
</feature>
<dbReference type="PANTHER" id="PTHR40626">
    <property type="entry name" value="MIP31509P"/>
    <property type="match status" value="1"/>
</dbReference>